<proteinExistence type="inferred from homology"/>
<feature type="binding site" evidence="10">
    <location>
        <position position="259"/>
    </location>
    <ligand>
        <name>NAD(+)</name>
        <dbReference type="ChEBI" id="CHEBI:57540"/>
    </ligand>
</feature>
<dbReference type="GO" id="GO:0046167">
    <property type="term" value="P:glycerol-3-phosphate biosynthetic process"/>
    <property type="evidence" value="ECO:0007669"/>
    <property type="project" value="UniProtKB-UniRule"/>
</dbReference>
<sequence>MPATQPQLPPVDDAHLPHIAVIGAGAWGVALACAMASIARVSLWGRTPIPPGSRTAPRLPSVTLPARVQPVVDLPHEADCALLVVPTQALRTASRTLHPILAAECPVITCCKGLEQGTALLPLEVLAETMPDRKRAVLSGPNFAIEVAKGLPAAATLAASSRVFAQEMVTRLSTPDFRLYVSTDPLGVQLVSAAKNVIAIGAGICIGAGMGENARAALITRALAELARLVEAMGENARSVYGLAGAGDLILTCTGAGSRNYSLGVELGRGTPLETILGQRTTVAEGVLTAPTLRQVGPRYGVETPIIEAVSRLLAGELTPERARAELFGRPTAAE</sequence>
<evidence type="ECO:0000256" key="4">
    <source>
        <dbReference type="ARBA" id="ARBA00023098"/>
    </source>
</evidence>
<dbReference type="PROSITE" id="PS00957">
    <property type="entry name" value="NAD_G3PDH"/>
    <property type="match status" value="1"/>
</dbReference>
<dbReference type="NCBIfam" id="NF000940">
    <property type="entry name" value="PRK00094.1-2"/>
    <property type="match status" value="1"/>
</dbReference>
<keyword evidence="6 7" id="KW-1208">Phospholipid metabolism</keyword>
<evidence type="ECO:0000256" key="10">
    <source>
        <dbReference type="PIRSR" id="PIRSR000114-3"/>
    </source>
</evidence>
<comment type="pathway">
    <text evidence="7">Membrane lipid metabolism; glycerophospholipid metabolism.</text>
</comment>
<evidence type="ECO:0000256" key="7">
    <source>
        <dbReference type="HAMAP-Rule" id="MF_00394"/>
    </source>
</evidence>
<dbReference type="RefSeq" id="WP_141444160.1">
    <property type="nucleotide sequence ID" value="NZ_CP038231.1"/>
</dbReference>
<dbReference type="Proteomes" id="UP000318709">
    <property type="component" value="Chromosome"/>
</dbReference>
<dbReference type="Pfam" id="PF01210">
    <property type="entry name" value="NAD_Gly3P_dh_N"/>
    <property type="match status" value="1"/>
</dbReference>
<comment type="subcellular location">
    <subcellularLocation>
        <location evidence="7">Cytoplasm</location>
    </subcellularLocation>
</comment>
<comment type="caution">
    <text evidence="7">Lacks conserved residue(s) required for the propagation of feature annotation.</text>
</comment>
<comment type="similarity">
    <text evidence="1 7 11">Belongs to the NAD-dependent glycerol-3-phosphate dehydrogenase family.</text>
</comment>
<keyword evidence="7 10" id="KW-0520">NAD</keyword>
<dbReference type="InterPro" id="IPR011128">
    <property type="entry name" value="G3P_DH_NAD-dep_N"/>
</dbReference>
<dbReference type="InterPro" id="IPR008927">
    <property type="entry name" value="6-PGluconate_DH-like_C_sf"/>
</dbReference>
<feature type="binding site" evidence="9">
    <location>
        <begin position="259"/>
        <end position="260"/>
    </location>
    <ligand>
        <name>substrate</name>
    </ligand>
</feature>
<gene>
    <name evidence="7" type="primary">gpsA</name>
    <name evidence="15" type="ORF">E3E12_06685</name>
</gene>
<dbReference type="PIRSF" id="PIRSF000114">
    <property type="entry name" value="Glycerol-3-P_dh"/>
    <property type="match status" value="1"/>
</dbReference>
<dbReference type="PANTHER" id="PTHR11728:SF1">
    <property type="entry name" value="GLYCEROL-3-PHOSPHATE DEHYDROGENASE [NAD(+)] 2, CHLOROPLASTIC"/>
    <property type="match status" value="1"/>
</dbReference>
<evidence type="ECO:0000256" key="8">
    <source>
        <dbReference type="PIRSR" id="PIRSR000114-1"/>
    </source>
</evidence>
<dbReference type="GO" id="GO:0141153">
    <property type="term" value="F:glycerol-3-phosphate dehydrogenase (NADP+) activity"/>
    <property type="evidence" value="ECO:0007669"/>
    <property type="project" value="RHEA"/>
</dbReference>
<keyword evidence="2 7" id="KW-0444">Lipid biosynthesis</keyword>
<dbReference type="InterPro" id="IPR006168">
    <property type="entry name" value="G3P_DH_NAD-dep"/>
</dbReference>
<dbReference type="GO" id="GO:0006650">
    <property type="term" value="P:glycerophospholipid metabolic process"/>
    <property type="evidence" value="ECO:0007669"/>
    <property type="project" value="UniProtKB-UniRule"/>
</dbReference>
<feature type="binding site" evidence="7">
    <location>
        <position position="144"/>
    </location>
    <ligand>
        <name>NADPH</name>
        <dbReference type="ChEBI" id="CHEBI:57783"/>
    </ligand>
</feature>
<feature type="domain" description="Glycerol-3-phosphate dehydrogenase NAD-dependent C-terminal" evidence="14">
    <location>
        <begin position="184"/>
        <end position="323"/>
    </location>
</feature>
<dbReference type="SUPFAM" id="SSF51735">
    <property type="entry name" value="NAD(P)-binding Rossmann-fold domains"/>
    <property type="match status" value="1"/>
</dbReference>
<dbReference type="KEGG" id="swf:E3E12_06685"/>
<dbReference type="HAMAP" id="MF_00394">
    <property type="entry name" value="NAD_Glyc3P_dehydrog"/>
    <property type="match status" value="1"/>
</dbReference>
<keyword evidence="7" id="KW-0521">NADP</keyword>
<dbReference type="SUPFAM" id="SSF48179">
    <property type="entry name" value="6-phosphogluconate dehydrogenase C-terminal domain-like"/>
    <property type="match status" value="1"/>
</dbReference>
<name>A0A4Y6UD08_9PROT</name>
<feature type="binding site" evidence="7">
    <location>
        <position position="259"/>
    </location>
    <ligand>
        <name>sn-glycerol 3-phosphate</name>
        <dbReference type="ChEBI" id="CHEBI:57597"/>
    </ligand>
</feature>
<feature type="binding site" evidence="7">
    <location>
        <position position="140"/>
    </location>
    <ligand>
        <name>sn-glycerol 3-phosphate</name>
        <dbReference type="ChEBI" id="CHEBI:57597"/>
    </ligand>
</feature>
<feature type="active site" description="Proton acceptor" evidence="7 8">
    <location>
        <position position="195"/>
    </location>
</feature>
<evidence type="ECO:0000256" key="12">
    <source>
        <dbReference type="RuleBase" id="RU000439"/>
    </source>
</evidence>
<feature type="binding site" evidence="10">
    <location>
        <begin position="23"/>
        <end position="28"/>
    </location>
    <ligand>
        <name>NAD(+)</name>
        <dbReference type="ChEBI" id="CHEBI:57540"/>
    </ligand>
</feature>
<dbReference type="OrthoDB" id="9812273at2"/>
<dbReference type="GO" id="GO:0005975">
    <property type="term" value="P:carbohydrate metabolic process"/>
    <property type="evidence" value="ECO:0007669"/>
    <property type="project" value="InterPro"/>
</dbReference>
<evidence type="ECO:0000313" key="15">
    <source>
        <dbReference type="EMBL" id="QDH14458.1"/>
    </source>
</evidence>
<dbReference type="AlphaFoldDB" id="A0A4Y6UD08"/>
<keyword evidence="7" id="KW-0963">Cytoplasm</keyword>
<feature type="binding site" evidence="7">
    <location>
        <position position="46"/>
    </location>
    <ligand>
        <name>NADPH</name>
        <dbReference type="ChEBI" id="CHEBI:57783"/>
    </ligand>
</feature>
<comment type="catalytic activity">
    <reaction evidence="7 12">
        <text>sn-glycerol 3-phosphate + NADP(+) = dihydroxyacetone phosphate + NADPH + H(+)</text>
        <dbReference type="Rhea" id="RHEA:11096"/>
        <dbReference type="ChEBI" id="CHEBI:15378"/>
        <dbReference type="ChEBI" id="CHEBI:57597"/>
        <dbReference type="ChEBI" id="CHEBI:57642"/>
        <dbReference type="ChEBI" id="CHEBI:57783"/>
        <dbReference type="ChEBI" id="CHEBI:58349"/>
        <dbReference type="EC" id="1.1.1.94"/>
    </reaction>
</comment>
<feature type="binding site" evidence="7">
    <location>
        <position position="112"/>
    </location>
    <ligand>
        <name>NADPH</name>
        <dbReference type="ChEBI" id="CHEBI:57783"/>
    </ligand>
</feature>
<evidence type="ECO:0000256" key="9">
    <source>
        <dbReference type="PIRSR" id="PIRSR000114-2"/>
    </source>
</evidence>
<keyword evidence="5 7" id="KW-0594">Phospholipid biosynthesis</keyword>
<keyword evidence="16" id="KW-1185">Reference proteome</keyword>
<evidence type="ECO:0000256" key="5">
    <source>
        <dbReference type="ARBA" id="ARBA00023209"/>
    </source>
</evidence>
<keyword evidence="7" id="KW-0547">Nucleotide-binding</keyword>
<feature type="binding site" evidence="7">
    <location>
        <position position="195"/>
    </location>
    <ligand>
        <name>sn-glycerol 3-phosphate</name>
        <dbReference type="ChEBI" id="CHEBI:57597"/>
    </ligand>
</feature>
<feature type="binding site" evidence="7">
    <location>
        <position position="258"/>
    </location>
    <ligand>
        <name>sn-glycerol 3-phosphate</name>
        <dbReference type="ChEBI" id="CHEBI:57597"/>
    </ligand>
</feature>
<dbReference type="Gene3D" id="3.40.50.720">
    <property type="entry name" value="NAD(P)-binding Rossmann-like Domain"/>
    <property type="match status" value="1"/>
</dbReference>
<dbReference type="EC" id="1.1.1.94" evidence="7"/>
<dbReference type="UniPathway" id="UPA00940"/>
<evidence type="ECO:0000256" key="6">
    <source>
        <dbReference type="ARBA" id="ARBA00023264"/>
    </source>
</evidence>
<protein>
    <recommendedName>
        <fullName evidence="7">Glycerol-3-phosphate dehydrogenase [NAD(P)+]</fullName>
        <ecNumber evidence="7">1.1.1.94</ecNumber>
    </recommendedName>
    <alternativeName>
        <fullName evidence="7">NAD(P)(+)-dependent glycerol-3-phosphate dehydrogenase</fullName>
    </alternativeName>
    <alternativeName>
        <fullName evidence="7">NAD(P)H-dependent dihydroxyacetone-phosphate reductase</fullName>
    </alternativeName>
</protein>
<feature type="binding site" evidence="7">
    <location>
        <position position="27"/>
    </location>
    <ligand>
        <name>NADPH</name>
        <dbReference type="ChEBI" id="CHEBI:57783"/>
    </ligand>
</feature>
<dbReference type="GO" id="GO:0051287">
    <property type="term" value="F:NAD binding"/>
    <property type="evidence" value="ECO:0007669"/>
    <property type="project" value="InterPro"/>
</dbReference>
<evidence type="ECO:0000259" key="14">
    <source>
        <dbReference type="Pfam" id="PF07479"/>
    </source>
</evidence>
<dbReference type="PRINTS" id="PR00077">
    <property type="entry name" value="GPDHDRGNASE"/>
</dbReference>
<feature type="binding site" evidence="7">
    <location>
        <position position="285"/>
    </location>
    <ligand>
        <name>NADPH</name>
        <dbReference type="ChEBI" id="CHEBI:57783"/>
    </ligand>
</feature>
<comment type="function">
    <text evidence="7">Catalyzes the reduction of the glycolytic intermediate dihydroxyacetone phosphate (DHAP) to sn-glycerol 3-phosphate (G3P), the key precursor for phospholipid synthesis.</text>
</comment>
<feature type="binding site" evidence="7">
    <location>
        <position position="112"/>
    </location>
    <ligand>
        <name>sn-glycerol 3-phosphate</name>
        <dbReference type="ChEBI" id="CHEBI:57597"/>
    </ligand>
</feature>
<feature type="binding site" evidence="7">
    <location>
        <position position="248"/>
    </location>
    <ligand>
        <name>sn-glycerol 3-phosphate</name>
        <dbReference type="ChEBI" id="CHEBI:57597"/>
    </ligand>
</feature>
<evidence type="ECO:0000259" key="13">
    <source>
        <dbReference type="Pfam" id="PF01210"/>
    </source>
</evidence>
<feature type="binding site" evidence="10">
    <location>
        <position position="144"/>
    </location>
    <ligand>
        <name>NAD(+)</name>
        <dbReference type="ChEBI" id="CHEBI:57540"/>
    </ligand>
</feature>
<dbReference type="InterPro" id="IPR013328">
    <property type="entry name" value="6PGD_dom2"/>
</dbReference>
<evidence type="ECO:0000256" key="2">
    <source>
        <dbReference type="ARBA" id="ARBA00022516"/>
    </source>
</evidence>
<dbReference type="NCBIfam" id="NF000942">
    <property type="entry name" value="PRK00094.1-4"/>
    <property type="match status" value="1"/>
</dbReference>
<feature type="domain" description="Glycerol-3-phosphate dehydrogenase NAD-dependent N-terminal" evidence="13">
    <location>
        <begin position="19"/>
        <end position="161"/>
    </location>
</feature>
<dbReference type="EMBL" id="CP038231">
    <property type="protein sequence ID" value="QDH14458.1"/>
    <property type="molecule type" value="Genomic_DNA"/>
</dbReference>
<feature type="binding site" evidence="7">
    <location>
        <position position="260"/>
    </location>
    <ligand>
        <name>sn-glycerol 3-phosphate</name>
        <dbReference type="ChEBI" id="CHEBI:57597"/>
    </ligand>
</feature>
<dbReference type="PANTHER" id="PTHR11728">
    <property type="entry name" value="GLYCEROL-3-PHOSPHATE DEHYDROGENASE"/>
    <property type="match status" value="1"/>
</dbReference>
<feature type="binding site" evidence="7">
    <location>
        <position position="283"/>
    </location>
    <ligand>
        <name>NADPH</name>
        <dbReference type="ChEBI" id="CHEBI:57783"/>
    </ligand>
</feature>
<dbReference type="GO" id="GO:0005829">
    <property type="term" value="C:cytosol"/>
    <property type="evidence" value="ECO:0007669"/>
    <property type="project" value="TreeGrafter"/>
</dbReference>
<dbReference type="GO" id="GO:0046168">
    <property type="term" value="P:glycerol-3-phosphate catabolic process"/>
    <property type="evidence" value="ECO:0007669"/>
    <property type="project" value="InterPro"/>
</dbReference>
<evidence type="ECO:0000313" key="16">
    <source>
        <dbReference type="Proteomes" id="UP000318709"/>
    </source>
</evidence>
<dbReference type="Pfam" id="PF07479">
    <property type="entry name" value="NAD_Gly3P_dh_C"/>
    <property type="match status" value="1"/>
</dbReference>
<dbReference type="GO" id="GO:0141152">
    <property type="term" value="F:glycerol-3-phosphate dehydrogenase (NAD+) activity"/>
    <property type="evidence" value="ECO:0007669"/>
    <property type="project" value="RHEA"/>
</dbReference>
<keyword evidence="3 7" id="KW-0560">Oxidoreductase</keyword>
<feature type="binding site" evidence="7">
    <location>
        <position position="259"/>
    </location>
    <ligand>
        <name>NADPH</name>
        <dbReference type="ChEBI" id="CHEBI:57783"/>
    </ligand>
</feature>
<dbReference type="InterPro" id="IPR036291">
    <property type="entry name" value="NAD(P)-bd_dom_sf"/>
</dbReference>
<reference evidence="15 16" key="1">
    <citation type="submission" date="2019-03" db="EMBL/GenBank/DDBJ databases">
        <title>The complete genome sequence of Swingsia_sp. F3b2 LMG30590(T).</title>
        <authorList>
            <person name="Chua K.-O."/>
            <person name="Chan K.-G."/>
            <person name="See-Too W.-S."/>
        </authorList>
    </citation>
    <scope>NUCLEOTIDE SEQUENCE [LARGE SCALE GENOMIC DNA]</scope>
    <source>
        <strain evidence="15 16">F3b2</strain>
    </source>
</reference>
<evidence type="ECO:0000256" key="1">
    <source>
        <dbReference type="ARBA" id="ARBA00011009"/>
    </source>
</evidence>
<accession>A0A4Y6UD08</accession>
<feature type="binding site" evidence="9">
    <location>
        <position position="112"/>
    </location>
    <ligand>
        <name>substrate</name>
    </ligand>
</feature>
<evidence type="ECO:0000256" key="11">
    <source>
        <dbReference type="RuleBase" id="RU000437"/>
    </source>
</evidence>
<evidence type="ECO:0000256" key="3">
    <source>
        <dbReference type="ARBA" id="ARBA00023002"/>
    </source>
</evidence>
<dbReference type="Gene3D" id="1.10.1040.10">
    <property type="entry name" value="N-(1-d-carboxylethyl)-l-norvaline Dehydrogenase, domain 2"/>
    <property type="match status" value="1"/>
</dbReference>
<comment type="catalytic activity">
    <reaction evidence="7">
        <text>sn-glycerol 3-phosphate + NAD(+) = dihydroxyacetone phosphate + NADH + H(+)</text>
        <dbReference type="Rhea" id="RHEA:11092"/>
        <dbReference type="ChEBI" id="CHEBI:15378"/>
        <dbReference type="ChEBI" id="CHEBI:57540"/>
        <dbReference type="ChEBI" id="CHEBI:57597"/>
        <dbReference type="ChEBI" id="CHEBI:57642"/>
        <dbReference type="ChEBI" id="CHEBI:57945"/>
        <dbReference type="EC" id="1.1.1.94"/>
    </reaction>
</comment>
<organism evidence="15 16">
    <name type="scientific">Formicincola oecophyllae</name>
    <dbReference type="NCBI Taxonomy" id="2558361"/>
    <lineage>
        <taxon>Bacteria</taxon>
        <taxon>Pseudomonadati</taxon>
        <taxon>Pseudomonadota</taxon>
        <taxon>Alphaproteobacteria</taxon>
        <taxon>Acetobacterales</taxon>
        <taxon>Acetobacteraceae</taxon>
        <taxon>Formicincola</taxon>
    </lineage>
</organism>
<dbReference type="GO" id="GO:0008654">
    <property type="term" value="P:phospholipid biosynthetic process"/>
    <property type="evidence" value="ECO:0007669"/>
    <property type="project" value="UniProtKB-KW"/>
</dbReference>
<dbReference type="InterPro" id="IPR006109">
    <property type="entry name" value="G3P_DH_NAD-dep_C"/>
</dbReference>
<keyword evidence="4 7" id="KW-0443">Lipid metabolism</keyword>